<dbReference type="NCBIfam" id="TIGR01365">
    <property type="entry name" value="serC_2"/>
    <property type="match status" value="1"/>
</dbReference>
<evidence type="ECO:0000256" key="4">
    <source>
        <dbReference type="ARBA" id="ARBA00013030"/>
    </source>
</evidence>
<dbReference type="InterPro" id="IPR006271">
    <property type="entry name" value="Pser_aminoTfrase_methanosarc"/>
</dbReference>
<dbReference type="SUPFAM" id="SSF53383">
    <property type="entry name" value="PLP-dependent transferases"/>
    <property type="match status" value="1"/>
</dbReference>
<keyword evidence="6 12" id="KW-0032">Aminotransferase</keyword>
<proteinExistence type="inferred from homology"/>
<evidence type="ECO:0000256" key="8">
    <source>
        <dbReference type="ARBA" id="ARBA00022679"/>
    </source>
</evidence>
<keyword evidence="10" id="KW-0718">Serine biosynthesis</keyword>
<dbReference type="InterPro" id="IPR015422">
    <property type="entry name" value="PyrdxlP-dep_Trfase_small"/>
</dbReference>
<comment type="pathway">
    <text evidence="2">Amino-acid biosynthesis; L-serine biosynthesis; L-serine from 3-phospho-D-glycerate: step 2/3.</text>
</comment>
<dbReference type="PIRSF" id="PIRSF000525">
    <property type="entry name" value="SerC"/>
    <property type="match status" value="1"/>
</dbReference>
<dbReference type="InterPro" id="IPR022278">
    <property type="entry name" value="Pser_aminoTfrase"/>
</dbReference>
<evidence type="ECO:0000256" key="11">
    <source>
        <dbReference type="ARBA" id="ARBA00049007"/>
    </source>
</evidence>
<dbReference type="InterPro" id="IPR015421">
    <property type="entry name" value="PyrdxlP-dep_Trfase_major"/>
</dbReference>
<comment type="catalytic activity">
    <reaction evidence="11">
        <text>O-phospho-L-serine + 2-oxoglutarate = 3-phosphooxypyruvate + L-glutamate</text>
        <dbReference type="Rhea" id="RHEA:14329"/>
        <dbReference type="ChEBI" id="CHEBI:16810"/>
        <dbReference type="ChEBI" id="CHEBI:18110"/>
        <dbReference type="ChEBI" id="CHEBI:29985"/>
        <dbReference type="ChEBI" id="CHEBI:57524"/>
        <dbReference type="EC" id="2.6.1.52"/>
    </reaction>
</comment>
<evidence type="ECO:0000256" key="10">
    <source>
        <dbReference type="ARBA" id="ARBA00023299"/>
    </source>
</evidence>
<dbReference type="Gene3D" id="3.40.640.10">
    <property type="entry name" value="Type I PLP-dependent aspartate aminotransferase-like (Major domain)"/>
    <property type="match status" value="1"/>
</dbReference>
<dbReference type="GO" id="GO:0004760">
    <property type="term" value="F:L-serine-pyruvate transaminase activity"/>
    <property type="evidence" value="ECO:0007669"/>
    <property type="project" value="TreeGrafter"/>
</dbReference>
<name>A0A368DQ02_9PROT</name>
<sequence>MIKKPNKKTNRPLFSSGPCAKHPNWSITNLDISALGRSHRAKKPKELIELSINLTSEILEVPADYKVAIVPASDTGAFELAMWNVLGHVGIDILAWESFGKGWVTDIISQLKLTDINKLEADYGSLPDLLSVNMDRDIVFTLNGTTSGVKVPNLDWISDHRKGLTLCDATSGLFAQRVDWKKLDITTFSWQKVLGGEAQHGIIILSPRAIERLNTYSPPWPLPKIFRIKKAGQVDESIFTGSTINTPSLLCVSDYVDALKWARDIGGLNKLISIADNNLEIIKEWVNENEWVSFLAKDKDTLSNTSVCLQLSLSDQITHDIDISHLSKLIQKKLEEEGVGYDLGSYRDAPPGLRIWTGATIDSEDIKILLSWIEWAYFSILEDQ</sequence>
<dbReference type="PANTHER" id="PTHR21152">
    <property type="entry name" value="AMINOTRANSFERASE CLASS V"/>
    <property type="match status" value="1"/>
</dbReference>
<comment type="similarity">
    <text evidence="3">Belongs to the class-V pyridoxal-phosphate-dependent aminotransferase family. SerC subfamily.</text>
</comment>
<evidence type="ECO:0000256" key="1">
    <source>
        <dbReference type="ARBA" id="ARBA00001933"/>
    </source>
</evidence>
<evidence type="ECO:0000256" key="6">
    <source>
        <dbReference type="ARBA" id="ARBA00022576"/>
    </source>
</evidence>
<keyword evidence="7" id="KW-0028">Amino-acid biosynthesis</keyword>
<dbReference type="CDD" id="cd01494">
    <property type="entry name" value="AAT_I"/>
    <property type="match status" value="1"/>
</dbReference>
<dbReference type="PANTHER" id="PTHR21152:SF40">
    <property type="entry name" value="ALANINE--GLYOXYLATE AMINOTRANSFERASE"/>
    <property type="match status" value="1"/>
</dbReference>
<dbReference type="GO" id="GO:0006564">
    <property type="term" value="P:L-serine biosynthetic process"/>
    <property type="evidence" value="ECO:0007669"/>
    <property type="project" value="UniProtKB-KW"/>
</dbReference>
<reference evidence="12 13" key="1">
    <citation type="journal article" date="2018" name="Microbiome">
        <title>Fine metagenomic profile of the Mediterranean stratified and mixed water columns revealed by assembly and recruitment.</title>
        <authorList>
            <person name="Haro-Moreno J.M."/>
            <person name="Lopez-Perez M."/>
            <person name="De La Torre J.R."/>
            <person name="Picazo A."/>
            <person name="Camacho A."/>
            <person name="Rodriguez-Valera F."/>
        </authorList>
    </citation>
    <scope>NUCLEOTIDE SEQUENCE [LARGE SCALE GENOMIC DNA]</scope>
    <source>
        <strain evidence="12">MED-G57</strain>
    </source>
</reference>
<gene>
    <name evidence="12" type="ORF">DBW71_02330</name>
</gene>
<keyword evidence="8 12" id="KW-0808">Transferase</keyword>
<dbReference type="EMBL" id="QOQD01000004">
    <property type="protein sequence ID" value="RCL73928.1"/>
    <property type="molecule type" value="Genomic_DNA"/>
</dbReference>
<dbReference type="InterPro" id="IPR015424">
    <property type="entry name" value="PyrdxlP-dep_Trfase"/>
</dbReference>
<evidence type="ECO:0000313" key="13">
    <source>
        <dbReference type="Proteomes" id="UP000253570"/>
    </source>
</evidence>
<dbReference type="GO" id="GO:0008453">
    <property type="term" value="F:alanine-glyoxylate transaminase activity"/>
    <property type="evidence" value="ECO:0007669"/>
    <property type="project" value="TreeGrafter"/>
</dbReference>
<comment type="cofactor">
    <cofactor evidence="1">
        <name>pyridoxal 5'-phosphate</name>
        <dbReference type="ChEBI" id="CHEBI:597326"/>
    </cofactor>
</comment>
<evidence type="ECO:0000313" key="12">
    <source>
        <dbReference type="EMBL" id="RCL73928.1"/>
    </source>
</evidence>
<comment type="caution">
    <text evidence="12">The sequence shown here is derived from an EMBL/GenBank/DDBJ whole genome shotgun (WGS) entry which is preliminary data.</text>
</comment>
<keyword evidence="5" id="KW-0963">Cytoplasm</keyword>
<evidence type="ECO:0000256" key="7">
    <source>
        <dbReference type="ARBA" id="ARBA00022605"/>
    </source>
</evidence>
<dbReference type="Proteomes" id="UP000253570">
    <property type="component" value="Unassembled WGS sequence"/>
</dbReference>
<dbReference type="UniPathway" id="UPA00135">
    <property type="reaction ID" value="UER00197"/>
</dbReference>
<organism evidence="12 13">
    <name type="scientific">PS1 clade bacterium</name>
    <dbReference type="NCBI Taxonomy" id="2175152"/>
    <lineage>
        <taxon>Bacteria</taxon>
        <taxon>Pseudomonadati</taxon>
        <taxon>Pseudomonadota</taxon>
        <taxon>Alphaproteobacteria</taxon>
        <taxon>PS1 clade</taxon>
    </lineage>
</organism>
<evidence type="ECO:0000256" key="2">
    <source>
        <dbReference type="ARBA" id="ARBA00005099"/>
    </source>
</evidence>
<evidence type="ECO:0000256" key="5">
    <source>
        <dbReference type="ARBA" id="ARBA00022490"/>
    </source>
</evidence>
<dbReference type="AlphaFoldDB" id="A0A368DQ02"/>
<dbReference type="GO" id="GO:0019265">
    <property type="term" value="P:glycine biosynthetic process, by transamination of glyoxylate"/>
    <property type="evidence" value="ECO:0007669"/>
    <property type="project" value="TreeGrafter"/>
</dbReference>
<dbReference type="GO" id="GO:0004648">
    <property type="term" value="F:O-phospho-L-serine:2-oxoglutarate aminotransferase activity"/>
    <property type="evidence" value="ECO:0007669"/>
    <property type="project" value="UniProtKB-EC"/>
</dbReference>
<evidence type="ECO:0000256" key="9">
    <source>
        <dbReference type="ARBA" id="ARBA00022898"/>
    </source>
</evidence>
<dbReference type="Gene3D" id="3.90.1150.10">
    <property type="entry name" value="Aspartate Aminotransferase, domain 1"/>
    <property type="match status" value="1"/>
</dbReference>
<evidence type="ECO:0000256" key="3">
    <source>
        <dbReference type="ARBA" id="ARBA00006904"/>
    </source>
</evidence>
<dbReference type="NCBIfam" id="NF002841">
    <property type="entry name" value="PRK03080.1-2"/>
    <property type="match status" value="1"/>
</dbReference>
<dbReference type="EC" id="2.6.1.52" evidence="4"/>
<keyword evidence="9" id="KW-0663">Pyridoxal phosphate</keyword>
<accession>A0A368DQ02</accession>
<protein>
    <recommendedName>
        <fullName evidence="4">phosphoserine transaminase</fullName>
        <ecNumber evidence="4">2.6.1.52</ecNumber>
    </recommendedName>
</protein>